<comment type="caution">
    <text evidence="2">The sequence shown here is derived from an EMBL/GenBank/DDBJ whole genome shotgun (WGS) entry which is preliminary data.</text>
</comment>
<dbReference type="OrthoDB" id="2444286at2759"/>
<evidence type="ECO:0000259" key="1">
    <source>
        <dbReference type="Pfam" id="PF03184"/>
    </source>
</evidence>
<sequence length="113" mass="13065">MQVSIFNEILLKLNEIMKQKNWKIIFLIDNTPVHIILDETQEKLDCIDVKFLPPNTTTKLQLCDAGIIHLFKCHYKRLFIQNRINAYDDVQDGIVEGIADYTIFDALQNAADA</sequence>
<dbReference type="GO" id="GO:0003676">
    <property type="term" value="F:nucleic acid binding"/>
    <property type="evidence" value="ECO:0007669"/>
    <property type="project" value="InterPro"/>
</dbReference>
<protein>
    <submittedName>
        <fullName evidence="2">Tigger transposable element-derived protein 6-like</fullName>
    </submittedName>
</protein>
<feature type="domain" description="DDE-1" evidence="1">
    <location>
        <begin position="4"/>
        <end position="113"/>
    </location>
</feature>
<dbReference type="Proteomes" id="UP000615446">
    <property type="component" value="Unassembled WGS sequence"/>
</dbReference>
<gene>
    <name evidence="2" type="ORF">RCL2_001997900</name>
</gene>
<evidence type="ECO:0000313" key="2">
    <source>
        <dbReference type="EMBL" id="GES93225.1"/>
    </source>
</evidence>
<organism evidence="2 3">
    <name type="scientific">Rhizophagus clarus</name>
    <dbReference type="NCBI Taxonomy" id="94130"/>
    <lineage>
        <taxon>Eukaryota</taxon>
        <taxon>Fungi</taxon>
        <taxon>Fungi incertae sedis</taxon>
        <taxon>Mucoromycota</taxon>
        <taxon>Glomeromycotina</taxon>
        <taxon>Glomeromycetes</taxon>
        <taxon>Glomerales</taxon>
        <taxon>Glomeraceae</taxon>
        <taxon>Rhizophagus</taxon>
    </lineage>
</organism>
<evidence type="ECO:0000313" key="3">
    <source>
        <dbReference type="Proteomes" id="UP000615446"/>
    </source>
</evidence>
<dbReference type="InterPro" id="IPR004875">
    <property type="entry name" value="DDE_SF_endonuclease_dom"/>
</dbReference>
<dbReference type="Pfam" id="PF03184">
    <property type="entry name" value="DDE_1"/>
    <property type="match status" value="1"/>
</dbReference>
<reference evidence="2" key="1">
    <citation type="submission" date="2019-10" db="EMBL/GenBank/DDBJ databases">
        <title>Conservation and host-specific expression of non-tandemly repeated heterogenous ribosome RNA gene in arbuscular mycorrhizal fungi.</title>
        <authorList>
            <person name="Maeda T."/>
            <person name="Kobayashi Y."/>
            <person name="Nakagawa T."/>
            <person name="Ezawa T."/>
            <person name="Yamaguchi K."/>
            <person name="Bino T."/>
            <person name="Nishimoto Y."/>
            <person name="Shigenobu S."/>
            <person name="Kawaguchi M."/>
        </authorList>
    </citation>
    <scope>NUCLEOTIDE SEQUENCE</scope>
    <source>
        <strain evidence="2">HR1</strain>
    </source>
</reference>
<dbReference type="AlphaFoldDB" id="A0A8H3LWH6"/>
<accession>A0A8H3LWH6</accession>
<dbReference type="EMBL" id="BLAL01000223">
    <property type="protein sequence ID" value="GES93225.1"/>
    <property type="molecule type" value="Genomic_DNA"/>
</dbReference>
<name>A0A8H3LWH6_9GLOM</name>
<proteinExistence type="predicted"/>